<dbReference type="PATRIC" id="fig|269796.9.peg.603"/>
<keyword evidence="3" id="KW-1185">Reference proteome</keyword>
<dbReference type="HOGENOM" id="CLU_737468_0_0_5"/>
<feature type="coiled-coil region" evidence="1">
    <location>
        <begin position="300"/>
        <end position="349"/>
    </location>
</feature>
<reference evidence="2 3" key="1">
    <citation type="journal article" date="2011" name="Stand. Genomic Sci.">
        <title>Complete genome sequence of Rhodospirillum rubrum type strain (S1).</title>
        <authorList>
            <person name="Munk A.C."/>
            <person name="Copeland A."/>
            <person name="Lucas S."/>
            <person name="Lapidus A."/>
            <person name="Del Rio T.G."/>
            <person name="Barry K."/>
            <person name="Detter J.C."/>
            <person name="Hammon N."/>
            <person name="Israni S."/>
            <person name="Pitluck S."/>
            <person name="Brettin T."/>
            <person name="Bruce D."/>
            <person name="Han C."/>
            <person name="Tapia R."/>
            <person name="Gilna P."/>
            <person name="Schmutz J."/>
            <person name="Larimer F."/>
            <person name="Land M."/>
            <person name="Kyrpides N.C."/>
            <person name="Mavromatis K."/>
            <person name="Richardson P."/>
            <person name="Rohde M."/>
            <person name="Goker M."/>
            <person name="Klenk H.P."/>
            <person name="Zhang Y."/>
            <person name="Roberts G.P."/>
            <person name="Reslewic S."/>
            <person name="Schwartz D.C."/>
        </authorList>
    </citation>
    <scope>NUCLEOTIDE SEQUENCE [LARGE SCALE GENOMIC DNA]</scope>
    <source>
        <strain evidence="3">ATCC 11170 / ATH 1.1.1 / DSM 467 / LMG 4362 / NCIMB 8255 / S1</strain>
    </source>
</reference>
<evidence type="ECO:0000313" key="3">
    <source>
        <dbReference type="Proteomes" id="UP000001929"/>
    </source>
</evidence>
<keyword evidence="1" id="KW-0175">Coiled coil</keyword>
<gene>
    <name evidence="2" type="ordered locus">Rru_A0549</name>
</gene>
<dbReference type="EnsemblBacteria" id="ABC21353">
    <property type="protein sequence ID" value="ABC21353"/>
    <property type="gene ID" value="Rru_A0549"/>
</dbReference>
<dbReference type="KEGG" id="rru:Rru_A0549"/>
<name>Q2RWZ2_RHORT</name>
<organism evidence="2 3">
    <name type="scientific">Rhodospirillum rubrum (strain ATCC 11170 / ATH 1.1.1 / DSM 467 / LMG 4362 / NCIMB 8255 / S1)</name>
    <dbReference type="NCBI Taxonomy" id="269796"/>
    <lineage>
        <taxon>Bacteria</taxon>
        <taxon>Pseudomonadati</taxon>
        <taxon>Pseudomonadota</taxon>
        <taxon>Alphaproteobacteria</taxon>
        <taxon>Rhodospirillales</taxon>
        <taxon>Rhodospirillaceae</taxon>
        <taxon>Rhodospirillum</taxon>
    </lineage>
</organism>
<evidence type="ECO:0000256" key="1">
    <source>
        <dbReference type="SAM" id="Coils"/>
    </source>
</evidence>
<proteinExistence type="predicted"/>
<dbReference type="Proteomes" id="UP000001929">
    <property type="component" value="Chromosome"/>
</dbReference>
<dbReference type="RefSeq" id="WP_011388307.1">
    <property type="nucleotide sequence ID" value="NC_007643.1"/>
</dbReference>
<evidence type="ECO:0000313" key="2">
    <source>
        <dbReference type="EMBL" id="ABC21353.1"/>
    </source>
</evidence>
<dbReference type="AlphaFoldDB" id="Q2RWZ2"/>
<dbReference type="EMBL" id="CP000230">
    <property type="protein sequence ID" value="ABC21353.1"/>
    <property type="molecule type" value="Genomic_DNA"/>
</dbReference>
<sequence length="375" mass="40327">MITALTSDNSLSFGSYEQIALDNMQSRAAQAIQKKQTALNETFQAKSNSIDKASDRLIKTSSGIKTAEIAVDNSRESLDTITEKLSAMRAALGELERSDYKSDYWRNQYDENLRSLNVAADLYSPAYNLVGKVRDRATWAPNEISYNSGIGSSQATLRGAYVGSDFRIEMADGTVWVPDLGSQSISEYTSYNTEKPSDSDATGRTTSLTTGITSVTDNGDGTMTFAMILDGGVSTNVTGKLVTGGLGVTGSWNHNSTGATPLSTAEDVAGALAELDKADAVLTGAKALMAGNANTVKGHEANLNQQMKDLTTQKKTAMQDNLTAQLKLQQEFANQVEVMQRNLESMSQQQQSYLTVFASTISGMDNNPLFVDQMA</sequence>
<dbReference type="STRING" id="269796.Rru_A0549"/>
<protein>
    <recommendedName>
        <fullName evidence="4">Flagellin</fullName>
    </recommendedName>
</protein>
<evidence type="ECO:0008006" key="4">
    <source>
        <dbReference type="Google" id="ProtNLM"/>
    </source>
</evidence>
<accession>Q2RWZ2</accession>